<evidence type="ECO:0000259" key="4">
    <source>
        <dbReference type="Pfam" id="PF00107"/>
    </source>
</evidence>
<keyword evidence="3" id="KW-0862">Zinc</keyword>
<dbReference type="Gene3D" id="3.40.50.720">
    <property type="entry name" value="NAD(P)-binding Rossmann-like Domain"/>
    <property type="match status" value="1"/>
</dbReference>
<dbReference type="EMBL" id="JACHVP010000003">
    <property type="protein sequence ID" value="MBB2967980.1"/>
    <property type="molecule type" value="Genomic_DNA"/>
</dbReference>
<dbReference type="InterPro" id="IPR036291">
    <property type="entry name" value="NAD(P)-bd_dom_sf"/>
</dbReference>
<dbReference type="RefSeq" id="WP_021765419.1">
    <property type="nucleotide sequence ID" value="NZ_JACHVP010000003.1"/>
</dbReference>
<keyword evidence="6" id="KW-1185">Reference proteome</keyword>
<name>A0A7W4UXC5_LEIAQ</name>
<dbReference type="AlphaFoldDB" id="A0A7W4UXC5"/>
<feature type="domain" description="Alcohol dehydrogenase-like C-terminal" evidence="4">
    <location>
        <begin position="15"/>
        <end position="82"/>
    </location>
</feature>
<dbReference type="Proteomes" id="UP000538196">
    <property type="component" value="Unassembled WGS sequence"/>
</dbReference>
<dbReference type="SUPFAM" id="SSF51735">
    <property type="entry name" value="NAD(P)-binding Rossmann-fold domains"/>
    <property type="match status" value="1"/>
</dbReference>
<reference evidence="5 6" key="1">
    <citation type="submission" date="2020-08" db="EMBL/GenBank/DDBJ databases">
        <title>Sequencing the genomes of 1000 actinobacteria strains.</title>
        <authorList>
            <person name="Klenk H.-P."/>
        </authorList>
    </citation>
    <scope>NUCLEOTIDE SEQUENCE [LARGE SCALE GENOMIC DNA]</scope>
    <source>
        <strain evidence="5 6">DSM 20146</strain>
    </source>
</reference>
<comment type="caution">
    <text evidence="5">The sequence shown here is derived from an EMBL/GenBank/DDBJ whole genome shotgun (WGS) entry which is preliminary data.</text>
</comment>
<dbReference type="Gene3D" id="3.90.180.10">
    <property type="entry name" value="Medium-chain alcohol dehydrogenases, catalytic domain"/>
    <property type="match status" value="1"/>
</dbReference>
<dbReference type="PANTHER" id="PTHR42813:SF7">
    <property type="entry name" value="ALCOHOL DEHYDROGENASE (ZN-DEPENDENT)-RELATED"/>
    <property type="match status" value="1"/>
</dbReference>
<evidence type="ECO:0000313" key="5">
    <source>
        <dbReference type="EMBL" id="MBB2967980.1"/>
    </source>
</evidence>
<evidence type="ECO:0000256" key="1">
    <source>
        <dbReference type="ARBA" id="ARBA00001947"/>
    </source>
</evidence>
<sequence length="233" mass="24526">MRRGDTVPVFGAGIVGQLAIASAFRQGAGRVFSVDGIDTRLAQSLAQNAEVIDFNAEDPVNTLLDLTRGAGVDAVIDAVGVDAQRPQRGPAAPAADELADEFAAEVQQVAPDADPQGDQWVPGDAPTQAARWGVESVAKAGRIGIIGVYPPQLTSYPIGEAMNKNLTIRMGNCNHRAVTPQLVDLVAAGLFDPVPFITQQVDVPDIIAAYRSFDRREDGWIKTIVDAQGGAEG</sequence>
<evidence type="ECO:0000256" key="2">
    <source>
        <dbReference type="ARBA" id="ARBA00022723"/>
    </source>
</evidence>
<proteinExistence type="predicted"/>
<gene>
    <name evidence="5" type="ORF">FHX33_002750</name>
</gene>
<accession>A0A7W4UXC5</accession>
<organism evidence="5 6">
    <name type="scientific">Leifsonia aquatica</name>
    <name type="common">Corynebacterium aquaticum</name>
    <dbReference type="NCBI Taxonomy" id="144185"/>
    <lineage>
        <taxon>Bacteria</taxon>
        <taxon>Bacillati</taxon>
        <taxon>Actinomycetota</taxon>
        <taxon>Actinomycetes</taxon>
        <taxon>Micrococcales</taxon>
        <taxon>Microbacteriaceae</taxon>
        <taxon>Leifsonia</taxon>
    </lineage>
</organism>
<comment type="cofactor">
    <cofactor evidence="1">
        <name>Zn(2+)</name>
        <dbReference type="ChEBI" id="CHEBI:29105"/>
    </cofactor>
</comment>
<evidence type="ECO:0000313" key="6">
    <source>
        <dbReference type="Proteomes" id="UP000538196"/>
    </source>
</evidence>
<dbReference type="Pfam" id="PF00107">
    <property type="entry name" value="ADH_zinc_N"/>
    <property type="match status" value="1"/>
</dbReference>
<dbReference type="InterPro" id="IPR013149">
    <property type="entry name" value="ADH-like_C"/>
</dbReference>
<evidence type="ECO:0000256" key="3">
    <source>
        <dbReference type="ARBA" id="ARBA00022833"/>
    </source>
</evidence>
<protein>
    <submittedName>
        <fullName evidence="5">Threonine dehydrogenase-like Zn-dependent dehydrogenase</fullName>
    </submittedName>
</protein>
<dbReference type="PANTHER" id="PTHR42813">
    <property type="entry name" value="ZINC-TYPE ALCOHOL DEHYDROGENASE-LIKE"/>
    <property type="match status" value="1"/>
</dbReference>
<keyword evidence="2" id="KW-0479">Metal-binding</keyword>
<dbReference type="GO" id="GO:0046872">
    <property type="term" value="F:metal ion binding"/>
    <property type="evidence" value="ECO:0007669"/>
    <property type="project" value="UniProtKB-KW"/>
</dbReference>